<keyword evidence="2" id="KW-1133">Transmembrane helix</keyword>
<evidence type="ECO:0000313" key="6">
    <source>
        <dbReference type="Proteomes" id="UP001152797"/>
    </source>
</evidence>
<proteinExistence type="predicted"/>
<evidence type="ECO:0000259" key="3">
    <source>
        <dbReference type="PROSITE" id="PS50076"/>
    </source>
</evidence>
<feature type="transmembrane region" description="Helical" evidence="2">
    <location>
        <begin position="803"/>
        <end position="829"/>
    </location>
</feature>
<dbReference type="InterPro" id="IPR001623">
    <property type="entry name" value="DnaJ_domain"/>
</dbReference>
<dbReference type="PROSITE" id="PS50076">
    <property type="entry name" value="DNAJ_2"/>
    <property type="match status" value="1"/>
</dbReference>
<dbReference type="EMBL" id="CAMXCT030006738">
    <property type="protein sequence ID" value="CAL4806554.1"/>
    <property type="molecule type" value="Genomic_DNA"/>
</dbReference>
<sequence length="836" mass="93062">MGGWSYCRRIGDKTPGWLPADRITELAQLIAGGDISCGLWVEEIFGDQHEPSIKPVTGALWILWRSEAAPARCELWLSWEAPSKASNAASAAMLLLKPSSNKKESMQARIAEKMAQRDNAENAWMGWICPCGGKNLTMKARCTLCGQVKPLSAQQRGVGQAAAAIERARRDTPSPRRRPQSRTPRTPPARKRRSRSRSRSSSSKSSSSKSATEKPDDATEAKRLAMQHLQNLQDMKDGKEKQKAYRKLLREWHPDKNPDKAARLRLTKRRMICLISASEPLRELLDALGPQLPGSVERQMGWVTDAYLQDNRSEAMLASKWHRLVLQALDEVVTYAVQLETYLKEAKPEDRSADPEWMEKCMQFCYYLGTELQQITEALSQHGLSQSATGKYASTVVEAHWRRGDVVGNSEHELSAAAGARVFIIDAENADWAWCRLEEGRTEGWLPRNVLIVEPGDAPDKDLPDWIKVGEKARWWSNSQKQFCDVNITAVDESARQVTDTSCWKMVPFEHFKQKEVRHGASHGRVLVVNEPASRAACADQRCLFQNAPGWRVKKLVQFHELIDSPKECLLQKDRAGHTWRKPRRKSRDRGSGSKEAAEAGSQTEASEPDTGPKALGDIMAEMAQDIGDMMGPDAANDDSDNLRKALTFMGTAEFLPGELEHAEDGDMTTPADSKILEELGASGELEASLRKDQGSELPDAITSADLLQADQQASGEPGKKGAMISFSQSEENIMEALEAIGDEKGPTASTTASEGLFNTMEKALLNELAPPSPTPEDRATEDPGVLDAEAILLILCQLRASILLRCFFLIPHFLLPRFDLLFFLNIFIRYLKHRR</sequence>
<feature type="compositionally biased region" description="Low complexity" evidence="1">
    <location>
        <begin position="153"/>
        <end position="164"/>
    </location>
</feature>
<dbReference type="EMBL" id="CAMXCT010006738">
    <property type="protein sequence ID" value="CAI4019242.1"/>
    <property type="molecule type" value="Genomic_DNA"/>
</dbReference>
<comment type="caution">
    <text evidence="4">The sequence shown here is derived from an EMBL/GenBank/DDBJ whole genome shotgun (WGS) entry which is preliminary data.</text>
</comment>
<dbReference type="CDD" id="cd00174">
    <property type="entry name" value="SH3"/>
    <property type="match status" value="1"/>
</dbReference>
<feature type="compositionally biased region" description="Low complexity" evidence="1">
    <location>
        <begin position="199"/>
        <end position="210"/>
    </location>
</feature>
<evidence type="ECO:0000313" key="4">
    <source>
        <dbReference type="EMBL" id="CAI4019242.1"/>
    </source>
</evidence>
<accession>A0A9P1GQL4</accession>
<feature type="compositionally biased region" description="Basic and acidic residues" evidence="1">
    <location>
        <begin position="589"/>
        <end position="598"/>
    </location>
</feature>
<feature type="compositionally biased region" description="Basic and acidic residues" evidence="1">
    <location>
        <begin position="211"/>
        <end position="220"/>
    </location>
</feature>
<feature type="region of interest" description="Disordered" evidence="1">
    <location>
        <begin position="574"/>
        <end position="615"/>
    </location>
</feature>
<gene>
    <name evidence="4" type="ORF">C1SCF055_LOCUS43756</name>
</gene>
<feature type="region of interest" description="Disordered" evidence="1">
    <location>
        <begin position="153"/>
        <end position="220"/>
    </location>
</feature>
<evidence type="ECO:0000313" key="5">
    <source>
        <dbReference type="EMBL" id="CAL4806554.1"/>
    </source>
</evidence>
<reference evidence="5 6" key="2">
    <citation type="submission" date="2024-05" db="EMBL/GenBank/DDBJ databases">
        <authorList>
            <person name="Chen Y."/>
            <person name="Shah S."/>
            <person name="Dougan E. K."/>
            <person name="Thang M."/>
            <person name="Chan C."/>
        </authorList>
    </citation>
    <scope>NUCLEOTIDE SEQUENCE [LARGE SCALE GENOMIC DNA]</scope>
</reference>
<evidence type="ECO:0000256" key="2">
    <source>
        <dbReference type="SAM" id="Phobius"/>
    </source>
</evidence>
<dbReference type="SUPFAM" id="SSF50044">
    <property type="entry name" value="SH3-domain"/>
    <property type="match status" value="1"/>
</dbReference>
<name>A0A9P1GQL4_9DINO</name>
<dbReference type="Proteomes" id="UP001152797">
    <property type="component" value="Unassembled WGS sequence"/>
</dbReference>
<feature type="compositionally biased region" description="Basic residues" evidence="1">
    <location>
        <begin position="188"/>
        <end position="198"/>
    </location>
</feature>
<evidence type="ECO:0000256" key="1">
    <source>
        <dbReference type="SAM" id="MobiDB-lite"/>
    </source>
</evidence>
<feature type="domain" description="J" evidence="3">
    <location>
        <begin position="225"/>
        <end position="289"/>
    </location>
</feature>
<dbReference type="InterPro" id="IPR036028">
    <property type="entry name" value="SH3-like_dom_sf"/>
</dbReference>
<protein>
    <recommendedName>
        <fullName evidence="3">J domain-containing protein</fullName>
    </recommendedName>
</protein>
<keyword evidence="6" id="KW-1185">Reference proteome</keyword>
<dbReference type="SUPFAM" id="SSF46565">
    <property type="entry name" value="Chaperone J-domain"/>
    <property type="match status" value="1"/>
</dbReference>
<dbReference type="Gene3D" id="1.10.287.110">
    <property type="entry name" value="DnaJ domain"/>
    <property type="match status" value="1"/>
</dbReference>
<feature type="compositionally biased region" description="Basic residues" evidence="1">
    <location>
        <begin position="578"/>
        <end position="588"/>
    </location>
</feature>
<organism evidence="4">
    <name type="scientific">Cladocopium goreaui</name>
    <dbReference type="NCBI Taxonomy" id="2562237"/>
    <lineage>
        <taxon>Eukaryota</taxon>
        <taxon>Sar</taxon>
        <taxon>Alveolata</taxon>
        <taxon>Dinophyceae</taxon>
        <taxon>Suessiales</taxon>
        <taxon>Symbiodiniaceae</taxon>
        <taxon>Cladocopium</taxon>
    </lineage>
</organism>
<dbReference type="InterPro" id="IPR036869">
    <property type="entry name" value="J_dom_sf"/>
</dbReference>
<reference evidence="4" key="1">
    <citation type="submission" date="2022-10" db="EMBL/GenBank/DDBJ databases">
        <authorList>
            <person name="Chen Y."/>
            <person name="Dougan E. K."/>
            <person name="Chan C."/>
            <person name="Rhodes N."/>
            <person name="Thang M."/>
        </authorList>
    </citation>
    <scope>NUCLEOTIDE SEQUENCE</scope>
</reference>
<dbReference type="Gene3D" id="2.30.30.40">
    <property type="entry name" value="SH3 Domains"/>
    <property type="match status" value="1"/>
</dbReference>
<keyword evidence="2" id="KW-0472">Membrane</keyword>
<dbReference type="OrthoDB" id="442874at2759"/>
<keyword evidence="2" id="KW-0812">Transmembrane</keyword>
<dbReference type="AlphaFoldDB" id="A0A9P1GQL4"/>
<dbReference type="EMBL" id="CAMXCT020006738">
    <property type="protein sequence ID" value="CAL1172617.1"/>
    <property type="molecule type" value="Genomic_DNA"/>
</dbReference>
<dbReference type="CDD" id="cd06257">
    <property type="entry name" value="DnaJ"/>
    <property type="match status" value="1"/>
</dbReference>